<evidence type="ECO:0000313" key="1">
    <source>
        <dbReference type="EMBL" id="KAI4324697.1"/>
    </source>
</evidence>
<keyword evidence="2" id="KW-1185">Reference proteome</keyword>
<protein>
    <submittedName>
        <fullName evidence="1">Uncharacterized protein</fullName>
    </submittedName>
</protein>
<organism evidence="1 2">
    <name type="scientific">Melastoma candidum</name>
    <dbReference type="NCBI Taxonomy" id="119954"/>
    <lineage>
        <taxon>Eukaryota</taxon>
        <taxon>Viridiplantae</taxon>
        <taxon>Streptophyta</taxon>
        <taxon>Embryophyta</taxon>
        <taxon>Tracheophyta</taxon>
        <taxon>Spermatophyta</taxon>
        <taxon>Magnoliopsida</taxon>
        <taxon>eudicotyledons</taxon>
        <taxon>Gunneridae</taxon>
        <taxon>Pentapetalae</taxon>
        <taxon>rosids</taxon>
        <taxon>malvids</taxon>
        <taxon>Myrtales</taxon>
        <taxon>Melastomataceae</taxon>
        <taxon>Melastomatoideae</taxon>
        <taxon>Melastomateae</taxon>
        <taxon>Melastoma</taxon>
    </lineage>
</organism>
<reference evidence="2" key="1">
    <citation type="journal article" date="2023" name="Front. Plant Sci.">
        <title>Chromosomal-level genome assembly of Melastoma candidum provides insights into trichome evolution.</title>
        <authorList>
            <person name="Zhong Y."/>
            <person name="Wu W."/>
            <person name="Sun C."/>
            <person name="Zou P."/>
            <person name="Liu Y."/>
            <person name="Dai S."/>
            <person name="Zhou R."/>
        </authorList>
    </citation>
    <scope>NUCLEOTIDE SEQUENCE [LARGE SCALE GENOMIC DNA]</scope>
</reference>
<evidence type="ECO:0000313" key="2">
    <source>
        <dbReference type="Proteomes" id="UP001057402"/>
    </source>
</evidence>
<dbReference type="Proteomes" id="UP001057402">
    <property type="component" value="Chromosome 9"/>
</dbReference>
<proteinExistence type="predicted"/>
<comment type="caution">
    <text evidence="1">The sequence shown here is derived from an EMBL/GenBank/DDBJ whole genome shotgun (WGS) entry which is preliminary data.</text>
</comment>
<dbReference type="EMBL" id="CM042888">
    <property type="protein sequence ID" value="KAI4324697.1"/>
    <property type="molecule type" value="Genomic_DNA"/>
</dbReference>
<name>A0ACB9MKU3_9MYRT</name>
<accession>A0ACB9MKU3</accession>
<gene>
    <name evidence="1" type="ORF">MLD38_030160</name>
</gene>
<sequence length="878" mass="98146">MALPSRTPQLSLHQELPSTGSSPSIPPPKELTFPKTRRTQLRKSIARNAAFVDAQYPNSHLHDLCLKGELEQALGCLRSMKGSGFGGAAVEEDGLISLSRLCEDKRAREGGRALFSFVVDVYAGLSVKLGNALLSMFIRFGELDDAWYVFGKMEERDVFSWNVVLGGYAKNGFFDEALDLYYRMLCSGIRPDVYTFPCVLRMCGGMPDLVRGREVHVHVIRFGFESDIDVVNALITMYAKCGDVGSARVVFDGMVRRDRISWNAMISGYVENGRPWEALGLFLTMIDHSVEPDSTTMTNAVSCCDLLSDGRLGRVLHGRAVTTAYATDVSVSNSLIQMYSSTGNWQEAEKLFHMMEMKDVITWTAMISCYEGNSLSEKALEMFESMEAAGVNPDEITIATAISACASLGCLDKGDKLHELAEKTGLVSWLMVANALIDMYSKCHCIDKALEVFFSIRKKDVISWTAVILGLRINHQSFEALLFFRQMILRLKPNVVTLISVLLACSQIGALKCGKEVHAYALRNGMESDGYLPNAVLDMYVRCGQMGRARNFFNMQEKDVASWNILLTAYAEREDGMLAVEIYHKMVKSGVYPDKVTFLLLLCACSRSGMVDEGLKFFKSMQNDYSIEPNLKHYASVVDLLGRTGRLLDALDFIQKMPLTPDPAIWGALLNACRIHRNIEIGEFAARQIFETDPRSSGYYMLLCNLYADSGRWDEVARLRKLMREMGLSIDIGCSWIEVKGKIHAFLAGDDHHPHITEITSVLRGFYHKMRAEGYLGSDDRQRDEVESSKSEILCGHSERLAVAFGLINTTPGMPIWVTKNLYMCQSCHKTMKFISKVVRRQITVRDSEGFHHFKDGSCSCGDEMILDLSAKKQLADA</sequence>